<organism evidence="1 2">
    <name type="scientific">Caerostris extrusa</name>
    <name type="common">Bark spider</name>
    <name type="synonym">Caerostris bankana</name>
    <dbReference type="NCBI Taxonomy" id="172846"/>
    <lineage>
        <taxon>Eukaryota</taxon>
        <taxon>Metazoa</taxon>
        <taxon>Ecdysozoa</taxon>
        <taxon>Arthropoda</taxon>
        <taxon>Chelicerata</taxon>
        <taxon>Arachnida</taxon>
        <taxon>Araneae</taxon>
        <taxon>Araneomorphae</taxon>
        <taxon>Entelegynae</taxon>
        <taxon>Araneoidea</taxon>
        <taxon>Araneidae</taxon>
        <taxon>Caerostris</taxon>
    </lineage>
</organism>
<name>A0AAV4MAK5_CAEEX</name>
<keyword evidence="2" id="KW-1185">Reference proteome</keyword>
<proteinExistence type="predicted"/>
<comment type="caution">
    <text evidence="1">The sequence shown here is derived from an EMBL/GenBank/DDBJ whole genome shotgun (WGS) entry which is preliminary data.</text>
</comment>
<sequence>MKRRRNCYETRRKYFNRKGEKKDEIVSEHEDDKETQALGLSFGLYPNAGLSLLSNSLLFFIECTDKFLPLLLGFHSAKADTKSACSRLGHAAKSDHPLIR</sequence>
<gene>
    <name evidence="1" type="ORF">CEXT_124301</name>
</gene>
<protein>
    <submittedName>
        <fullName evidence="1">Uncharacterized protein</fullName>
    </submittedName>
</protein>
<accession>A0AAV4MAK5</accession>
<evidence type="ECO:0000313" key="1">
    <source>
        <dbReference type="EMBL" id="GIX68787.1"/>
    </source>
</evidence>
<dbReference type="Proteomes" id="UP001054945">
    <property type="component" value="Unassembled WGS sequence"/>
</dbReference>
<dbReference type="AlphaFoldDB" id="A0AAV4MAK5"/>
<dbReference type="EMBL" id="BPLR01019525">
    <property type="protein sequence ID" value="GIX68787.1"/>
    <property type="molecule type" value="Genomic_DNA"/>
</dbReference>
<reference evidence="1 2" key="1">
    <citation type="submission" date="2021-06" db="EMBL/GenBank/DDBJ databases">
        <title>Caerostris extrusa draft genome.</title>
        <authorList>
            <person name="Kono N."/>
            <person name="Arakawa K."/>
        </authorList>
    </citation>
    <scope>NUCLEOTIDE SEQUENCE [LARGE SCALE GENOMIC DNA]</scope>
</reference>
<evidence type="ECO:0000313" key="2">
    <source>
        <dbReference type="Proteomes" id="UP001054945"/>
    </source>
</evidence>